<name>A0A8S9URS9_PHYIN</name>
<comment type="caution">
    <text evidence="1">The sequence shown here is derived from an EMBL/GenBank/DDBJ whole genome shotgun (WGS) entry which is preliminary data.</text>
</comment>
<proteinExistence type="predicted"/>
<protein>
    <submittedName>
        <fullName evidence="1">Uncharacterized protein</fullName>
    </submittedName>
</protein>
<sequence length="226" mass="25275">MFWLHSVRATGPDGLDAGRCVARDNERGLGCTAEGSRGGTGGDYFNLFNNWTLVADSGRTFLREAQSIETEGSMGELHTFMVASVFPEHVGVRPGLRHPPLGPCSRMNCCLDPATRDRCTGSTSFKLLTGHAIAESYEKLLDAAVDDEKERAEYFELDLDPVLEVIASTNPILLFVYETEDRMREQWRPAYFRTIKTGHVSGILLKQETNHKTILEVVDLLKKRRP</sequence>
<feature type="non-terminal residue" evidence="1">
    <location>
        <position position="226"/>
    </location>
</feature>
<gene>
    <name evidence="1" type="ORF">GN958_ATG08752</name>
</gene>
<dbReference type="AlphaFoldDB" id="A0A8S9URS9"/>
<organism evidence="1 2">
    <name type="scientific">Phytophthora infestans</name>
    <name type="common">Potato late blight agent</name>
    <name type="synonym">Botrytis infestans</name>
    <dbReference type="NCBI Taxonomy" id="4787"/>
    <lineage>
        <taxon>Eukaryota</taxon>
        <taxon>Sar</taxon>
        <taxon>Stramenopiles</taxon>
        <taxon>Oomycota</taxon>
        <taxon>Peronosporomycetes</taxon>
        <taxon>Peronosporales</taxon>
        <taxon>Peronosporaceae</taxon>
        <taxon>Phytophthora</taxon>
    </lineage>
</organism>
<evidence type="ECO:0000313" key="1">
    <source>
        <dbReference type="EMBL" id="KAF4142052.1"/>
    </source>
</evidence>
<reference evidence="1" key="1">
    <citation type="submission" date="2020-03" db="EMBL/GenBank/DDBJ databases">
        <title>Hybrid Assembly of Korean Phytophthora infestans isolates.</title>
        <authorList>
            <person name="Prokchorchik M."/>
            <person name="Lee Y."/>
            <person name="Seo J."/>
            <person name="Cho J.-H."/>
            <person name="Park Y.-E."/>
            <person name="Jang D.-C."/>
            <person name="Im J.-S."/>
            <person name="Choi J.-G."/>
            <person name="Park H.-J."/>
            <person name="Lee G.-B."/>
            <person name="Lee Y.-G."/>
            <person name="Hong S.-Y."/>
            <person name="Cho K."/>
            <person name="Sohn K.H."/>
        </authorList>
    </citation>
    <scope>NUCLEOTIDE SEQUENCE</scope>
    <source>
        <strain evidence="1">KR_2_A2</strain>
    </source>
</reference>
<dbReference type="EMBL" id="JAACNO010001217">
    <property type="protein sequence ID" value="KAF4142052.1"/>
    <property type="molecule type" value="Genomic_DNA"/>
</dbReference>
<dbReference type="Proteomes" id="UP000704712">
    <property type="component" value="Unassembled WGS sequence"/>
</dbReference>
<accession>A0A8S9URS9</accession>
<evidence type="ECO:0000313" key="2">
    <source>
        <dbReference type="Proteomes" id="UP000704712"/>
    </source>
</evidence>